<keyword evidence="1" id="KW-1133">Transmembrane helix</keyword>
<gene>
    <name evidence="2" type="ORF">R1sor_010044</name>
</gene>
<organism evidence="2 3">
    <name type="scientific">Riccia sorocarpa</name>
    <dbReference type="NCBI Taxonomy" id="122646"/>
    <lineage>
        <taxon>Eukaryota</taxon>
        <taxon>Viridiplantae</taxon>
        <taxon>Streptophyta</taxon>
        <taxon>Embryophyta</taxon>
        <taxon>Marchantiophyta</taxon>
        <taxon>Marchantiopsida</taxon>
        <taxon>Marchantiidae</taxon>
        <taxon>Marchantiales</taxon>
        <taxon>Ricciaceae</taxon>
        <taxon>Riccia</taxon>
    </lineage>
</organism>
<evidence type="ECO:0000313" key="2">
    <source>
        <dbReference type="EMBL" id="KAL3695968.1"/>
    </source>
</evidence>
<feature type="transmembrane region" description="Helical" evidence="1">
    <location>
        <begin position="22"/>
        <end position="45"/>
    </location>
</feature>
<dbReference type="EMBL" id="JBJQOH010000002">
    <property type="protein sequence ID" value="KAL3695968.1"/>
    <property type="molecule type" value="Genomic_DNA"/>
</dbReference>
<protein>
    <submittedName>
        <fullName evidence="2">Uncharacterized protein</fullName>
    </submittedName>
</protein>
<dbReference type="Proteomes" id="UP001633002">
    <property type="component" value="Unassembled WGS sequence"/>
</dbReference>
<evidence type="ECO:0000313" key="3">
    <source>
        <dbReference type="Proteomes" id="UP001633002"/>
    </source>
</evidence>
<keyword evidence="1" id="KW-0472">Membrane</keyword>
<keyword evidence="3" id="KW-1185">Reference proteome</keyword>
<keyword evidence="1" id="KW-0812">Transmembrane</keyword>
<reference evidence="2 3" key="1">
    <citation type="submission" date="2024-09" db="EMBL/GenBank/DDBJ databases">
        <title>Chromosome-scale assembly of Riccia sorocarpa.</title>
        <authorList>
            <person name="Paukszto L."/>
        </authorList>
    </citation>
    <scope>NUCLEOTIDE SEQUENCE [LARGE SCALE GENOMIC DNA]</scope>
    <source>
        <strain evidence="2">LP-2024</strain>
        <tissue evidence="2">Aerial parts of the thallus</tissue>
    </source>
</reference>
<proteinExistence type="predicted"/>
<dbReference type="AlphaFoldDB" id="A0ABD3HWY8"/>
<name>A0ABD3HWY8_9MARC</name>
<evidence type="ECO:0000256" key="1">
    <source>
        <dbReference type="SAM" id="Phobius"/>
    </source>
</evidence>
<sequence length="133" mass="14049">MAANSGAEAKAQGVAKVLGRMIVGAGIAFAGVSIGTGIALGLYFVGRGIERHGILLGGHAESLERRSEEAKMGRSLQLYCYPNAIYAFGTDEAADSACIVESDMMLRNSKPFSQMKELLQPHTNADSAASDRR</sequence>
<accession>A0ABD3HWY8</accession>
<comment type="caution">
    <text evidence="2">The sequence shown here is derived from an EMBL/GenBank/DDBJ whole genome shotgun (WGS) entry which is preliminary data.</text>
</comment>